<dbReference type="OrthoDB" id="8930638at2759"/>
<reference evidence="3" key="1">
    <citation type="submission" date="2025-08" db="UniProtKB">
        <authorList>
            <consortium name="RefSeq"/>
        </authorList>
    </citation>
    <scope>IDENTIFICATION</scope>
    <source>
        <tissue evidence="3">Muscle</tissue>
    </source>
</reference>
<name>A0A9Q9VVH8_CYPCA</name>
<gene>
    <name evidence="3" type="primary">LOC122135788</name>
</gene>
<sequence length="385" mass="42433">MQTPSGPSGSPFAEIITSLAGLHQEHHQALLDLRADHEHRFQAMMQVQQEDRELFRSLLDWEGRTRRPRHVGGRQTAGRSGSSRLLSGEAQKAAQQLPVPNLLVYADLKRAILQRVGFSPEQHRQRFRSLELTEAGRPFVLAQQLRDTCRKWLLAGGKRLRDNHQQGGTGAVHLPSPKEDRPVDLAIQLAEDQLAACSGVGEALPSISLSLSLPLSLPPPLPQNLSLSLGPDGLGHQGPAPAGGRGWSQQLGHEARPGEWDHRAGRGPRSHLLLPHANHLTHFLPLGQRGGLGRPAGVAGIWAISWIGARSWRWGCWSGSRTTRRLPPIKPGCTKYPDWHGEPVFKPAEDRREEREGWGLVGVRSCGATNPKDRKTTVVRSREIL</sequence>
<organism evidence="3">
    <name type="scientific">Cyprinus carpio</name>
    <name type="common">Common carp</name>
    <dbReference type="NCBI Taxonomy" id="7962"/>
    <lineage>
        <taxon>Eukaryota</taxon>
        <taxon>Metazoa</taxon>
        <taxon>Chordata</taxon>
        <taxon>Craniata</taxon>
        <taxon>Vertebrata</taxon>
        <taxon>Euteleostomi</taxon>
        <taxon>Actinopterygii</taxon>
        <taxon>Neopterygii</taxon>
        <taxon>Teleostei</taxon>
        <taxon>Ostariophysi</taxon>
        <taxon>Cypriniformes</taxon>
        <taxon>Cyprinidae</taxon>
        <taxon>Cyprininae</taxon>
        <taxon>Cyprinus</taxon>
    </lineage>
</organism>
<proteinExistence type="predicted"/>
<feature type="compositionally biased region" description="Basic and acidic residues" evidence="1">
    <location>
        <begin position="253"/>
        <end position="264"/>
    </location>
</feature>
<protein>
    <submittedName>
        <fullName evidence="3">Uncharacterized protein LOC122135788</fullName>
    </submittedName>
</protein>
<accession>A0A9Q9VVH8</accession>
<evidence type="ECO:0000313" key="3">
    <source>
        <dbReference type="RefSeq" id="XP_042571950.1"/>
    </source>
</evidence>
<dbReference type="GeneID" id="122135788"/>
<dbReference type="AlphaFoldDB" id="A0A9Q9VVH8"/>
<dbReference type="KEGG" id="ccar:122135788"/>
<feature type="domain" description="SCAN box" evidence="2">
    <location>
        <begin position="124"/>
        <end position="153"/>
    </location>
</feature>
<feature type="region of interest" description="Disordered" evidence="1">
    <location>
        <begin position="66"/>
        <end position="91"/>
    </location>
</feature>
<evidence type="ECO:0000256" key="1">
    <source>
        <dbReference type="SAM" id="MobiDB-lite"/>
    </source>
</evidence>
<dbReference type="PROSITE" id="PS50804">
    <property type="entry name" value="SCAN_BOX"/>
    <property type="match status" value="1"/>
</dbReference>
<dbReference type="Proteomes" id="UP001155660">
    <property type="component" value="Chromosome B1"/>
</dbReference>
<dbReference type="InterPro" id="IPR003309">
    <property type="entry name" value="SCAN_dom"/>
</dbReference>
<dbReference type="RefSeq" id="XP_042571950.1">
    <property type="nucleotide sequence ID" value="XM_042716016.1"/>
</dbReference>
<feature type="region of interest" description="Disordered" evidence="1">
    <location>
        <begin position="224"/>
        <end position="268"/>
    </location>
</feature>
<feature type="compositionally biased region" description="Low complexity" evidence="1">
    <location>
        <begin position="78"/>
        <end position="88"/>
    </location>
</feature>
<evidence type="ECO:0000259" key="2">
    <source>
        <dbReference type="PROSITE" id="PS50804"/>
    </source>
</evidence>
<feature type="compositionally biased region" description="Gly residues" evidence="1">
    <location>
        <begin position="232"/>
        <end position="246"/>
    </location>
</feature>